<name>A0ABY5SLA4_9BACL</name>
<evidence type="ECO:0000313" key="3">
    <source>
        <dbReference type="Proteomes" id="UP001057877"/>
    </source>
</evidence>
<keyword evidence="3" id="KW-1185">Reference proteome</keyword>
<feature type="domain" description="Glyoxalase/fosfomycin resistance/dioxygenase" evidence="1">
    <location>
        <begin position="163"/>
        <end position="280"/>
    </location>
</feature>
<dbReference type="InterPro" id="IPR029068">
    <property type="entry name" value="Glyas_Bleomycin-R_OHBP_Dase"/>
</dbReference>
<dbReference type="Gene3D" id="3.10.180.10">
    <property type="entry name" value="2,3-Dihydroxybiphenyl 1,2-Dioxygenase, domain 1"/>
    <property type="match status" value="1"/>
</dbReference>
<proteinExistence type="predicted"/>
<evidence type="ECO:0000259" key="1">
    <source>
        <dbReference type="Pfam" id="PF00903"/>
    </source>
</evidence>
<dbReference type="EMBL" id="CP091430">
    <property type="protein sequence ID" value="UVI33028.1"/>
    <property type="molecule type" value="Genomic_DNA"/>
</dbReference>
<dbReference type="Pfam" id="PF00903">
    <property type="entry name" value="Glyoxalase"/>
    <property type="match status" value="1"/>
</dbReference>
<sequence>MNGFLSKVEQTDTYPIPAILFDGGTINVTLERHEEAIAWCRHVMGVTVVRQENWTPGPDAVEGKMTHMGWGLWIESGRAADGTPAPAAGREPVDTTVHWYWRVRSLRQKLDELQRIGVETSAVYTDPEGREAADFRFMDSGTWLTAIEDATLENDSFADADVTRIRVKNLQHAIAWYKQYLGMQEEPGRSNDACCVMTLGINYSTDGRSVWLLEEDPDWSDHGPLDGLFRTRSFIADREAFFNYYQFLKDSGNLVSEMGGYVERGRVFFHVYDPDGNRFDVSHC</sequence>
<organism evidence="2 3">
    <name type="scientific">Paenibacillus spongiae</name>
    <dbReference type="NCBI Taxonomy" id="2909671"/>
    <lineage>
        <taxon>Bacteria</taxon>
        <taxon>Bacillati</taxon>
        <taxon>Bacillota</taxon>
        <taxon>Bacilli</taxon>
        <taxon>Bacillales</taxon>
        <taxon>Paenibacillaceae</taxon>
        <taxon>Paenibacillus</taxon>
    </lineage>
</organism>
<gene>
    <name evidence="2" type="ORF">L1F29_14835</name>
</gene>
<dbReference type="SUPFAM" id="SSF54593">
    <property type="entry name" value="Glyoxalase/Bleomycin resistance protein/Dihydroxybiphenyl dioxygenase"/>
    <property type="match status" value="1"/>
</dbReference>
<accession>A0ABY5SLA4</accession>
<protein>
    <submittedName>
        <fullName evidence="2">VOC family protein</fullName>
    </submittedName>
</protein>
<evidence type="ECO:0000313" key="2">
    <source>
        <dbReference type="EMBL" id="UVI33028.1"/>
    </source>
</evidence>
<dbReference type="CDD" id="cd06587">
    <property type="entry name" value="VOC"/>
    <property type="match status" value="1"/>
</dbReference>
<dbReference type="InterPro" id="IPR004360">
    <property type="entry name" value="Glyas_Fos-R_dOase_dom"/>
</dbReference>
<reference evidence="2" key="1">
    <citation type="submission" date="2022-01" db="EMBL/GenBank/DDBJ databases">
        <title>Paenibacillus spongiae sp. nov., isolated from marine sponge.</title>
        <authorList>
            <person name="Li Z."/>
            <person name="Zhang M."/>
        </authorList>
    </citation>
    <scope>NUCLEOTIDE SEQUENCE</scope>
    <source>
        <strain evidence="2">PHS-Z3</strain>
    </source>
</reference>
<dbReference type="Proteomes" id="UP001057877">
    <property type="component" value="Chromosome"/>
</dbReference>
<dbReference type="RefSeq" id="WP_258389081.1">
    <property type="nucleotide sequence ID" value="NZ_CP091430.1"/>
</dbReference>